<keyword evidence="1" id="KW-1133">Transmembrane helix</keyword>
<dbReference type="RefSeq" id="WP_104005985.1">
    <property type="nucleotide sequence ID" value="NZ_FNVQ01000011.1"/>
</dbReference>
<gene>
    <name evidence="3" type="ORF">SAMN05444390_11138</name>
</gene>
<feature type="transmembrane region" description="Helical" evidence="1">
    <location>
        <begin position="463"/>
        <end position="487"/>
    </location>
</feature>
<sequence length="555" mass="59918">MIANQFLDIYTSIVSWKMYGILWDTLNGTGLAYIPFIVAIISSLRQAYDQSASRIIATLEMQMLGFIIMLILVVIPYQNNAVSIEDVKYTITSTSCNVADVSGMGDATGKSADDVFSDLGGAGASIRVPVAWGLVDYLSSSITYTAIKAIGCAASYDEVLYKISTASIDDTQVLDRLEAFNNQCYRPALADLQQNGLPAGMTRDQLEAWEDPAYIGSEMLLNTPGRYFQSPQAYVHHAEEYGFDYSPTPGSLDEQHDEDMFGATVTCKELWEGRDDVQGLRDVVFESVTDTDDGEDAWDDWDEYGSELYGTLTEEEQKESFLKAVLDANAGNYAAVDEISVGSEQVETSWTDPQTYLDGLTNLVAGGLAAWDGASTWAQFVVIKNAMKTAVPMLISMAQALVIIIAPMAMVWTCYSFSTFVTLALAYFGLEFLNAIMGLGYYFENKISLMSNKALADGEVFASLTVYLVSFIQLFLLPTIWLTLVAATASQAVRGMQGVGGSARGTYGSGGSQTATSMLGRGAASGMDRASSRLSGALPGLGARAGSAVRSMRGR</sequence>
<dbReference type="EMBL" id="FNVQ01000011">
    <property type="protein sequence ID" value="SEG89233.1"/>
    <property type="molecule type" value="Genomic_DNA"/>
</dbReference>
<proteinExistence type="predicted"/>
<dbReference type="AlphaFoldDB" id="A0A1H6DWZ5"/>
<feature type="transmembrane region" description="Helical" evidence="1">
    <location>
        <begin position="420"/>
        <end position="443"/>
    </location>
</feature>
<dbReference type="OrthoDB" id="5645662at2"/>
<feature type="transmembrane region" description="Helical" evidence="1">
    <location>
        <begin position="20"/>
        <end position="44"/>
    </location>
</feature>
<feature type="transmembrane region" description="Helical" evidence="1">
    <location>
        <begin position="393"/>
        <end position="413"/>
    </location>
</feature>
<evidence type="ECO:0000259" key="2">
    <source>
        <dbReference type="Pfam" id="PF07916"/>
    </source>
</evidence>
<keyword evidence="1" id="KW-0812">Transmembrane</keyword>
<dbReference type="Proteomes" id="UP000236745">
    <property type="component" value="Unassembled WGS sequence"/>
</dbReference>
<feature type="transmembrane region" description="Helical" evidence="1">
    <location>
        <begin position="56"/>
        <end position="77"/>
    </location>
</feature>
<dbReference type="Pfam" id="PF07916">
    <property type="entry name" value="TraG_N"/>
    <property type="match status" value="1"/>
</dbReference>
<dbReference type="InterPro" id="IPR012931">
    <property type="entry name" value="TraG_N_Proteobacteria"/>
</dbReference>
<evidence type="ECO:0000313" key="4">
    <source>
        <dbReference type="Proteomes" id="UP000236745"/>
    </source>
</evidence>
<evidence type="ECO:0000256" key="1">
    <source>
        <dbReference type="SAM" id="Phobius"/>
    </source>
</evidence>
<keyword evidence="4" id="KW-1185">Reference proteome</keyword>
<organism evidence="3 4">
    <name type="scientific">Marinobacterium lutimaris</name>
    <dbReference type="NCBI Taxonomy" id="568106"/>
    <lineage>
        <taxon>Bacteria</taxon>
        <taxon>Pseudomonadati</taxon>
        <taxon>Pseudomonadota</taxon>
        <taxon>Gammaproteobacteria</taxon>
        <taxon>Oceanospirillales</taxon>
        <taxon>Oceanospirillaceae</taxon>
        <taxon>Marinobacterium</taxon>
    </lineage>
</organism>
<accession>A0A1H6DWZ5</accession>
<evidence type="ECO:0000313" key="3">
    <source>
        <dbReference type="EMBL" id="SEG89233.1"/>
    </source>
</evidence>
<protein>
    <submittedName>
        <fullName evidence="3">TraG-like protein, N-terminal region</fullName>
    </submittedName>
</protein>
<keyword evidence="1" id="KW-0472">Membrane</keyword>
<feature type="domain" description="TraG N-terminal Proteobacteria" evidence="2">
    <location>
        <begin position="9"/>
        <end position="439"/>
    </location>
</feature>
<name>A0A1H6DWZ5_9GAMM</name>
<reference evidence="3 4" key="1">
    <citation type="submission" date="2016-10" db="EMBL/GenBank/DDBJ databases">
        <authorList>
            <person name="de Groot N.N."/>
        </authorList>
    </citation>
    <scope>NUCLEOTIDE SEQUENCE [LARGE SCALE GENOMIC DNA]</scope>
    <source>
        <strain evidence="3 4">DSM 22012</strain>
    </source>
</reference>